<name>A0A7M1AT34_9BACT</name>
<feature type="chain" id="PRO_5032557775" description="DUF4139 domain-containing protein" evidence="1">
    <location>
        <begin position="18"/>
        <end position="442"/>
    </location>
</feature>
<reference evidence="2 3" key="1">
    <citation type="submission" date="2019-06" db="EMBL/GenBank/DDBJ databases">
        <title>Sulfurimonas gotlandica sp. nov., a chemoautotrophic and psychrotolerant epsilonproteobacterium isolated from a pelagic redoxcline, and an emended description of the genus Sulfurimonas.</title>
        <authorList>
            <person name="Wang S."/>
            <person name="Jiang L."/>
            <person name="Shao Z."/>
        </authorList>
    </citation>
    <scope>NUCLEOTIDE SEQUENCE [LARGE SCALE GENOMIC DNA]</scope>
    <source>
        <strain evidence="2 3">B2</strain>
    </source>
</reference>
<dbReference type="AlphaFoldDB" id="A0A7M1AT34"/>
<sequence length="442" mass="50114">MKTLTSLLLLSSLGFGATLSTEPTNSSLVVYNSNRALVHEARDLKLNRNDTLIVYDNVANSINTDSVNIKLPKGVTLYSQQYRYDQLSLRKMLDAHIAKEVTFKTDKDKTKKATLLSVEGSRALVKTKQNQIIPVKVENIIFKDIPKTLITKPSLVWNVKSSKNIKAPLELEYLISNISLTSNYILNIHKSAVDLSGWLSVNNRSGKAFHDTSLSFIAGDVNFVNKPQPVRYKTLAAAEMDTSVQHQSFEGYHHYNVPFKVDLANNEKTQIKFLSLENMKFHKEYVARLFNPLHLKGETKHDVIQHVVVQELNQPLPKGTVRVYSKLKGQSILLGESSISHTPKNTQIDLAIGKEFDIKVLQTLIERQERKHLLSAKIKYAVTNSSDKQKTVIIRVPFSKDKRAKVFSREKYSYTKGNFVTFTLTVQANTTKTFTAEFERKK</sequence>
<evidence type="ECO:0000313" key="3">
    <source>
        <dbReference type="Proteomes" id="UP000593910"/>
    </source>
</evidence>
<feature type="signal peptide" evidence="1">
    <location>
        <begin position="1"/>
        <end position="17"/>
    </location>
</feature>
<evidence type="ECO:0000313" key="2">
    <source>
        <dbReference type="EMBL" id="QOP40550.1"/>
    </source>
</evidence>
<dbReference type="RefSeq" id="WP_193113971.1">
    <property type="nucleotide sequence ID" value="NZ_CP041165.1"/>
</dbReference>
<gene>
    <name evidence="2" type="ORF">FJR03_01850</name>
</gene>
<keyword evidence="3" id="KW-1185">Reference proteome</keyword>
<proteinExistence type="predicted"/>
<protein>
    <recommendedName>
        <fullName evidence="4">DUF4139 domain-containing protein</fullName>
    </recommendedName>
</protein>
<evidence type="ECO:0000256" key="1">
    <source>
        <dbReference type="SAM" id="SignalP"/>
    </source>
</evidence>
<dbReference type="PANTHER" id="PTHR38075">
    <property type="entry name" value="DUF4139 DOMAIN-CONTAINING PROTEIN"/>
    <property type="match status" value="1"/>
</dbReference>
<dbReference type="EMBL" id="CP041165">
    <property type="protein sequence ID" value="QOP40550.1"/>
    <property type="molecule type" value="Genomic_DNA"/>
</dbReference>
<organism evidence="2 3">
    <name type="scientific">Sulfurimonas marina</name>
    <dbReference type="NCBI Taxonomy" id="2590551"/>
    <lineage>
        <taxon>Bacteria</taxon>
        <taxon>Pseudomonadati</taxon>
        <taxon>Campylobacterota</taxon>
        <taxon>Epsilonproteobacteria</taxon>
        <taxon>Campylobacterales</taxon>
        <taxon>Sulfurimonadaceae</taxon>
        <taxon>Sulfurimonas</taxon>
    </lineage>
</organism>
<accession>A0A7M1AT34</accession>
<dbReference type="Proteomes" id="UP000593910">
    <property type="component" value="Chromosome"/>
</dbReference>
<keyword evidence="1" id="KW-0732">Signal</keyword>
<dbReference type="KEGG" id="smax:FJR03_01850"/>
<evidence type="ECO:0008006" key="4">
    <source>
        <dbReference type="Google" id="ProtNLM"/>
    </source>
</evidence>
<dbReference type="PANTHER" id="PTHR38075:SF1">
    <property type="entry name" value="DUF4139 DOMAIN-CONTAINING PROTEIN"/>
    <property type="match status" value="1"/>
</dbReference>